<keyword evidence="7 8" id="KW-0472">Membrane</keyword>
<dbReference type="AlphaFoldDB" id="A0A839K1R0"/>
<keyword evidence="5 8" id="KW-0812">Transmembrane</keyword>
<dbReference type="RefSeq" id="WP_228353304.1">
    <property type="nucleotide sequence ID" value="NZ_JACEGA010000001.1"/>
</dbReference>
<name>A0A839K1R0_9FIRM</name>
<evidence type="ECO:0000256" key="3">
    <source>
        <dbReference type="ARBA" id="ARBA00022475"/>
    </source>
</evidence>
<evidence type="ECO:0000313" key="10">
    <source>
        <dbReference type="EMBL" id="MBB2183674.1"/>
    </source>
</evidence>
<dbReference type="Proteomes" id="UP000574276">
    <property type="component" value="Unassembled WGS sequence"/>
</dbReference>
<dbReference type="PANTHER" id="PTHR30012:SF0">
    <property type="entry name" value="TYPE II SECRETION SYSTEM PROTEIN F-RELATED"/>
    <property type="match status" value="1"/>
</dbReference>
<evidence type="ECO:0000256" key="6">
    <source>
        <dbReference type="ARBA" id="ARBA00022989"/>
    </source>
</evidence>
<evidence type="ECO:0000256" key="2">
    <source>
        <dbReference type="ARBA" id="ARBA00005745"/>
    </source>
</evidence>
<evidence type="ECO:0000259" key="9">
    <source>
        <dbReference type="Pfam" id="PF00482"/>
    </source>
</evidence>
<keyword evidence="3" id="KW-1003">Cell membrane</keyword>
<evidence type="ECO:0000256" key="7">
    <source>
        <dbReference type="ARBA" id="ARBA00023136"/>
    </source>
</evidence>
<dbReference type="Gene3D" id="1.20.81.30">
    <property type="entry name" value="Type II secretion system (T2SS), domain F"/>
    <property type="match status" value="2"/>
</dbReference>
<dbReference type="EMBL" id="JACEGA010000001">
    <property type="protein sequence ID" value="MBB2183674.1"/>
    <property type="molecule type" value="Genomic_DNA"/>
</dbReference>
<organism evidence="10 11">
    <name type="scientific">Variimorphobacter saccharofermentans</name>
    <dbReference type="NCBI Taxonomy" id="2755051"/>
    <lineage>
        <taxon>Bacteria</taxon>
        <taxon>Bacillati</taxon>
        <taxon>Bacillota</taxon>
        <taxon>Clostridia</taxon>
        <taxon>Lachnospirales</taxon>
        <taxon>Lachnospiraceae</taxon>
        <taxon>Variimorphobacter</taxon>
    </lineage>
</organism>
<evidence type="ECO:0000313" key="11">
    <source>
        <dbReference type="Proteomes" id="UP000574276"/>
    </source>
</evidence>
<protein>
    <submittedName>
        <fullName evidence="10">Type II secretion system F family protein</fullName>
    </submittedName>
</protein>
<evidence type="ECO:0000256" key="1">
    <source>
        <dbReference type="ARBA" id="ARBA00004429"/>
    </source>
</evidence>
<reference evidence="10 11" key="1">
    <citation type="submission" date="2020-07" db="EMBL/GenBank/DDBJ databases">
        <title>Characterization and genome sequencing of isolate MD1, a novel member within the family Lachnospiraceae.</title>
        <authorList>
            <person name="Rettenmaier R."/>
            <person name="Di Bello L."/>
            <person name="Zinser C."/>
            <person name="Scheitz K."/>
            <person name="Liebl W."/>
            <person name="Zverlov V."/>
        </authorList>
    </citation>
    <scope>NUCLEOTIDE SEQUENCE [LARGE SCALE GENOMIC DNA]</scope>
    <source>
        <strain evidence="10 11">MD1</strain>
    </source>
</reference>
<keyword evidence="4" id="KW-0997">Cell inner membrane</keyword>
<feature type="transmembrane region" description="Helical" evidence="8">
    <location>
        <begin position="222"/>
        <end position="239"/>
    </location>
</feature>
<feature type="transmembrane region" description="Helical" evidence="8">
    <location>
        <begin position="374"/>
        <end position="395"/>
    </location>
</feature>
<dbReference type="PRINTS" id="PR00812">
    <property type="entry name" value="BCTERIALGSPF"/>
</dbReference>
<evidence type="ECO:0000256" key="5">
    <source>
        <dbReference type="ARBA" id="ARBA00022692"/>
    </source>
</evidence>
<dbReference type="InterPro" id="IPR042094">
    <property type="entry name" value="T2SS_GspF_sf"/>
</dbReference>
<dbReference type="GO" id="GO:0005886">
    <property type="term" value="C:plasma membrane"/>
    <property type="evidence" value="ECO:0007669"/>
    <property type="project" value="UniProtKB-SubCell"/>
</dbReference>
<dbReference type="FunFam" id="1.20.81.30:FF:000001">
    <property type="entry name" value="Type II secretion system protein F"/>
    <property type="match status" value="2"/>
</dbReference>
<dbReference type="InterPro" id="IPR018076">
    <property type="entry name" value="T2SS_GspF_dom"/>
</dbReference>
<sequence>MATFEYIYIDESGKKKKGKMEAASEDKLITALKAEGKMPIQVLEQNVLTKDINLDLISAVKSKDLAVFCRQFYSILTAGVSIVHAMDMLSSDTENKLLKEAIKKTKASIEKGDTLSQAMSAHTNIFPILFINMMEAGEISGSFENSLLRMAEHFEKEAKLKAVIKKATIYPVIVLFVSVIVVALMLIKVIPNFMSMFDEMEVEMPAVTTAVLKISHVVSKNWVVFLLFILVLIIGFKLLKSSKQGNEYLSRTVLKLPLIGDLIIKSSSARFGRTLSTMLSAGIPITMALEITAKSMSNIIIGQGITDSIKEVERGVSLADTLDSVHRFPPMVSHLIRIGEQSGTTDSMLDKIAEYYEDEVESITGSLIAVLEPFMIIVLAIVVGFLLIAMFQPMITMYQGFDKLG</sequence>
<dbReference type="PANTHER" id="PTHR30012">
    <property type="entry name" value="GENERAL SECRETION PATHWAY PROTEIN"/>
    <property type="match status" value="1"/>
</dbReference>
<evidence type="ECO:0000256" key="8">
    <source>
        <dbReference type="SAM" id="Phobius"/>
    </source>
</evidence>
<dbReference type="Pfam" id="PF00482">
    <property type="entry name" value="T2SSF"/>
    <property type="match status" value="2"/>
</dbReference>
<feature type="transmembrane region" description="Helical" evidence="8">
    <location>
        <begin position="169"/>
        <end position="190"/>
    </location>
</feature>
<proteinExistence type="inferred from homology"/>
<comment type="similarity">
    <text evidence="2">Belongs to the GSP F family.</text>
</comment>
<comment type="subcellular location">
    <subcellularLocation>
        <location evidence="1">Cell inner membrane</location>
        <topology evidence="1">Multi-pass membrane protein</topology>
    </subcellularLocation>
</comment>
<keyword evidence="11" id="KW-1185">Reference proteome</keyword>
<gene>
    <name evidence="10" type="ORF">H0486_12395</name>
</gene>
<comment type="caution">
    <text evidence="10">The sequence shown here is derived from an EMBL/GenBank/DDBJ whole genome shotgun (WGS) entry which is preliminary data.</text>
</comment>
<accession>A0A839K1R0</accession>
<evidence type="ECO:0000256" key="4">
    <source>
        <dbReference type="ARBA" id="ARBA00022519"/>
    </source>
</evidence>
<dbReference type="InterPro" id="IPR003004">
    <property type="entry name" value="GspF/PilC"/>
</dbReference>
<keyword evidence="6 8" id="KW-1133">Transmembrane helix</keyword>
<feature type="domain" description="Type II secretion system protein GspF" evidence="9">
    <location>
        <begin position="273"/>
        <end position="393"/>
    </location>
</feature>
<feature type="domain" description="Type II secretion system protein GspF" evidence="9">
    <location>
        <begin position="68"/>
        <end position="191"/>
    </location>
</feature>